<dbReference type="Pfam" id="PF02472">
    <property type="entry name" value="ExbD"/>
    <property type="match status" value="1"/>
</dbReference>
<reference evidence="13 14" key="1">
    <citation type="submission" date="2019-07" db="EMBL/GenBank/DDBJ databases">
        <title>Whole genome shotgun sequence of Rhodospirillum oryzae NBRC 107573.</title>
        <authorList>
            <person name="Hosoyama A."/>
            <person name="Uohara A."/>
            <person name="Ohji S."/>
            <person name="Ichikawa N."/>
        </authorList>
    </citation>
    <scope>NUCLEOTIDE SEQUENCE [LARGE SCALE GENOMIC DNA]</scope>
    <source>
        <strain evidence="13 14">NBRC 107573</strain>
    </source>
</reference>
<keyword evidence="8 12" id="KW-0472">Membrane</keyword>
<accession>A0A512HBT5</accession>
<keyword evidence="9" id="KW-0131">Cell cycle</keyword>
<dbReference type="GO" id="GO:0051301">
    <property type="term" value="P:cell division"/>
    <property type="evidence" value="ECO:0007669"/>
    <property type="project" value="UniProtKB-KW"/>
</dbReference>
<protein>
    <submittedName>
        <fullName evidence="13">Protein TolR</fullName>
    </submittedName>
</protein>
<evidence type="ECO:0000256" key="1">
    <source>
        <dbReference type="ARBA" id="ARBA00004162"/>
    </source>
</evidence>
<evidence type="ECO:0000256" key="7">
    <source>
        <dbReference type="ARBA" id="ARBA00022989"/>
    </source>
</evidence>
<dbReference type="RefSeq" id="WP_147164951.1">
    <property type="nucleotide sequence ID" value="NZ_BJZO01000129.1"/>
</dbReference>
<keyword evidence="14" id="KW-1185">Reference proteome</keyword>
<evidence type="ECO:0000256" key="2">
    <source>
        <dbReference type="ARBA" id="ARBA00005811"/>
    </source>
</evidence>
<organism evidence="13 14">
    <name type="scientific">Pararhodospirillum oryzae</name>
    <dbReference type="NCBI Taxonomy" id="478448"/>
    <lineage>
        <taxon>Bacteria</taxon>
        <taxon>Pseudomonadati</taxon>
        <taxon>Pseudomonadota</taxon>
        <taxon>Alphaproteobacteria</taxon>
        <taxon>Rhodospirillales</taxon>
        <taxon>Rhodospirillaceae</taxon>
        <taxon>Pararhodospirillum</taxon>
    </lineage>
</organism>
<evidence type="ECO:0000256" key="12">
    <source>
        <dbReference type="SAM" id="Phobius"/>
    </source>
</evidence>
<dbReference type="OrthoDB" id="9798629at2"/>
<evidence type="ECO:0000313" key="13">
    <source>
        <dbReference type="EMBL" id="GEO82917.1"/>
    </source>
</evidence>
<evidence type="ECO:0000256" key="11">
    <source>
        <dbReference type="SAM" id="MobiDB-lite"/>
    </source>
</evidence>
<evidence type="ECO:0000256" key="5">
    <source>
        <dbReference type="ARBA" id="ARBA00022618"/>
    </source>
</evidence>
<dbReference type="InterPro" id="IPR014168">
    <property type="entry name" value="Tol-Pal_TolR"/>
</dbReference>
<gene>
    <name evidence="13" type="ORF">ROR02_30480</name>
</gene>
<evidence type="ECO:0000256" key="3">
    <source>
        <dbReference type="ARBA" id="ARBA00022475"/>
    </source>
</evidence>
<dbReference type="EMBL" id="BJZO01000129">
    <property type="protein sequence ID" value="GEO82917.1"/>
    <property type="molecule type" value="Genomic_DNA"/>
</dbReference>
<evidence type="ECO:0000313" key="14">
    <source>
        <dbReference type="Proteomes" id="UP000321567"/>
    </source>
</evidence>
<keyword evidence="10" id="KW-0653">Protein transport</keyword>
<evidence type="ECO:0000256" key="9">
    <source>
        <dbReference type="ARBA" id="ARBA00023306"/>
    </source>
</evidence>
<sequence>MGASIAPRRSSSSRRRRSQPMSDINVTPMVDVMLVLLIIFMVTAPLMTTGVKVDLPRATTASLGKDDQALTVTVAADGSLYLQDSVIPDTALAPRLLAVTQANPDVKVYIRGDAGINYGRVMEVMGMLRAGGLEKVALITQPGASSQTPPSSTSQRPRR</sequence>
<dbReference type="GO" id="GO:0005886">
    <property type="term" value="C:plasma membrane"/>
    <property type="evidence" value="ECO:0007669"/>
    <property type="project" value="UniProtKB-SubCell"/>
</dbReference>
<keyword evidence="3" id="KW-1003">Cell membrane</keyword>
<keyword evidence="6 10" id="KW-0812">Transmembrane</keyword>
<dbReference type="GO" id="GO:0015031">
    <property type="term" value="P:protein transport"/>
    <property type="evidence" value="ECO:0007669"/>
    <property type="project" value="UniProtKB-KW"/>
</dbReference>
<comment type="subcellular location">
    <subcellularLocation>
        <location evidence="1">Cell membrane</location>
        <topology evidence="1">Single-pass membrane protein</topology>
    </subcellularLocation>
    <subcellularLocation>
        <location evidence="10">Cell membrane</location>
        <topology evidence="10">Single-pass type II membrane protein</topology>
    </subcellularLocation>
</comment>
<comment type="similarity">
    <text evidence="2 10">Belongs to the ExbD/TolR family.</text>
</comment>
<dbReference type="PANTHER" id="PTHR30558:SF7">
    <property type="entry name" value="TOL-PAL SYSTEM PROTEIN TOLR"/>
    <property type="match status" value="1"/>
</dbReference>
<evidence type="ECO:0000256" key="8">
    <source>
        <dbReference type="ARBA" id="ARBA00023136"/>
    </source>
</evidence>
<name>A0A512HBT5_9PROT</name>
<dbReference type="Gene3D" id="3.30.420.270">
    <property type="match status" value="1"/>
</dbReference>
<keyword evidence="7 12" id="KW-1133">Transmembrane helix</keyword>
<keyword evidence="5" id="KW-0132">Cell division</keyword>
<evidence type="ECO:0000256" key="10">
    <source>
        <dbReference type="RuleBase" id="RU003879"/>
    </source>
</evidence>
<evidence type="ECO:0000256" key="6">
    <source>
        <dbReference type="ARBA" id="ARBA00022692"/>
    </source>
</evidence>
<keyword evidence="4" id="KW-0997">Cell inner membrane</keyword>
<dbReference type="PANTHER" id="PTHR30558">
    <property type="entry name" value="EXBD MEMBRANE COMPONENT OF PMF-DRIVEN MACROMOLECULE IMPORT SYSTEM"/>
    <property type="match status" value="1"/>
</dbReference>
<dbReference type="InterPro" id="IPR003400">
    <property type="entry name" value="ExbD"/>
</dbReference>
<feature type="transmembrane region" description="Helical" evidence="12">
    <location>
        <begin position="24"/>
        <end position="47"/>
    </location>
</feature>
<comment type="caution">
    <text evidence="13">The sequence shown here is derived from an EMBL/GenBank/DDBJ whole genome shotgun (WGS) entry which is preliminary data.</text>
</comment>
<evidence type="ECO:0000256" key="4">
    <source>
        <dbReference type="ARBA" id="ARBA00022519"/>
    </source>
</evidence>
<dbReference type="NCBIfam" id="TIGR02801">
    <property type="entry name" value="tolR"/>
    <property type="match status" value="1"/>
</dbReference>
<dbReference type="GO" id="GO:0022857">
    <property type="term" value="F:transmembrane transporter activity"/>
    <property type="evidence" value="ECO:0007669"/>
    <property type="project" value="InterPro"/>
</dbReference>
<dbReference type="AlphaFoldDB" id="A0A512HBT5"/>
<dbReference type="Proteomes" id="UP000321567">
    <property type="component" value="Unassembled WGS sequence"/>
</dbReference>
<feature type="region of interest" description="Disordered" evidence="11">
    <location>
        <begin position="1"/>
        <end position="22"/>
    </location>
</feature>
<keyword evidence="10" id="KW-0813">Transport</keyword>
<proteinExistence type="inferred from homology"/>